<evidence type="ECO:0000313" key="2">
    <source>
        <dbReference type="EMBL" id="PPQ92119.1"/>
    </source>
</evidence>
<keyword evidence="1" id="KW-0472">Membrane</keyword>
<keyword evidence="1" id="KW-0812">Transmembrane</keyword>
<feature type="transmembrane region" description="Helical" evidence="1">
    <location>
        <begin position="20"/>
        <end position="45"/>
    </location>
</feature>
<evidence type="ECO:0000256" key="1">
    <source>
        <dbReference type="SAM" id="Phobius"/>
    </source>
</evidence>
<comment type="caution">
    <text evidence="2">The sequence shown here is derived from an EMBL/GenBank/DDBJ whole genome shotgun (WGS) entry which is preliminary data.</text>
</comment>
<feature type="transmembrane region" description="Helical" evidence="1">
    <location>
        <begin position="52"/>
        <end position="77"/>
    </location>
</feature>
<evidence type="ECO:0000313" key="3">
    <source>
        <dbReference type="Proteomes" id="UP000283269"/>
    </source>
</evidence>
<organism evidence="2 3">
    <name type="scientific">Psilocybe cyanescens</name>
    <dbReference type="NCBI Taxonomy" id="93625"/>
    <lineage>
        <taxon>Eukaryota</taxon>
        <taxon>Fungi</taxon>
        <taxon>Dikarya</taxon>
        <taxon>Basidiomycota</taxon>
        <taxon>Agaricomycotina</taxon>
        <taxon>Agaricomycetes</taxon>
        <taxon>Agaricomycetidae</taxon>
        <taxon>Agaricales</taxon>
        <taxon>Agaricineae</taxon>
        <taxon>Strophariaceae</taxon>
        <taxon>Psilocybe</taxon>
    </lineage>
</organism>
<reference evidence="2 3" key="1">
    <citation type="journal article" date="2018" name="Evol. Lett.">
        <title>Horizontal gene cluster transfer increased hallucinogenic mushroom diversity.</title>
        <authorList>
            <person name="Reynolds H.T."/>
            <person name="Vijayakumar V."/>
            <person name="Gluck-Thaler E."/>
            <person name="Korotkin H.B."/>
            <person name="Matheny P.B."/>
            <person name="Slot J.C."/>
        </authorList>
    </citation>
    <scope>NUCLEOTIDE SEQUENCE [LARGE SCALE GENOMIC DNA]</scope>
    <source>
        <strain evidence="2 3">2631</strain>
    </source>
</reference>
<keyword evidence="1" id="KW-1133">Transmembrane helix</keyword>
<keyword evidence="3" id="KW-1185">Reference proteome</keyword>
<gene>
    <name evidence="2" type="ORF">CVT25_007975</name>
</gene>
<accession>A0A409XMV3</accession>
<dbReference type="EMBL" id="NHYD01001085">
    <property type="protein sequence ID" value="PPQ92119.1"/>
    <property type="molecule type" value="Genomic_DNA"/>
</dbReference>
<name>A0A409XMV3_PSICY</name>
<dbReference type="Proteomes" id="UP000283269">
    <property type="component" value="Unassembled WGS sequence"/>
</dbReference>
<protein>
    <submittedName>
        <fullName evidence="2">Uncharacterized protein</fullName>
    </submittedName>
</protein>
<sequence length="146" mass="15296">MPVLVPVGAFVVGHRSPYLLRYMLVSLSHVVVGPVVLAFAVAVVVSVSALAVLILALALAILALALALAVLILAPPSSPMSWSTPVGPSRRPHGPSWFLPLPLLSRSSSWSLSVSLLLPLRSSLSVWPSRSFSSSVVSGWLLPSSD</sequence>
<dbReference type="AlphaFoldDB" id="A0A409XMV3"/>
<proteinExistence type="predicted"/>
<dbReference type="InParanoid" id="A0A409XMV3"/>